<comment type="function">
    <text evidence="3">This protein is an auxiliary protein of DNA polymerase delta and is involved in the control of eukaryotic DNA replication by increasing the polymerase's processivity during elongation of the leading strand.</text>
</comment>
<name>A0A5J4Z9U8_PORPP</name>
<feature type="compositionally biased region" description="Acidic residues" evidence="5">
    <location>
        <begin position="273"/>
        <end position="282"/>
    </location>
</feature>
<evidence type="ECO:0000313" key="9">
    <source>
        <dbReference type="Proteomes" id="UP000324585"/>
    </source>
</evidence>
<dbReference type="NCBIfam" id="TIGR00590">
    <property type="entry name" value="pcna"/>
    <property type="match status" value="1"/>
</dbReference>
<accession>A0A5J4Z9U8</accession>
<keyword evidence="2 4" id="KW-0238">DNA-binding</keyword>
<evidence type="ECO:0000259" key="6">
    <source>
        <dbReference type="Pfam" id="PF00705"/>
    </source>
</evidence>
<feature type="domain" description="Proliferating cell nuclear antigen PCNA N-terminal" evidence="6">
    <location>
        <begin position="9"/>
        <end position="130"/>
    </location>
</feature>
<dbReference type="CDD" id="cd00577">
    <property type="entry name" value="PCNA"/>
    <property type="match status" value="1"/>
</dbReference>
<dbReference type="GO" id="GO:0006272">
    <property type="term" value="P:leading strand elongation"/>
    <property type="evidence" value="ECO:0007669"/>
    <property type="project" value="TreeGrafter"/>
</dbReference>
<proteinExistence type="inferred from homology"/>
<dbReference type="HAMAP" id="MF_00317">
    <property type="entry name" value="DNApol_clamp_arch"/>
    <property type="match status" value="1"/>
</dbReference>
<keyword evidence="9" id="KW-1185">Reference proteome</keyword>
<dbReference type="GO" id="GO:0003677">
    <property type="term" value="F:DNA binding"/>
    <property type="evidence" value="ECO:0007669"/>
    <property type="project" value="UniProtKB-KW"/>
</dbReference>
<sequence length="351" mass="38605">MVDADAGLVARLPRSAVLKKILDSVKDLVKETNWDCNEEGMSMQALDTGRIVLVEVMLREAAFESYACEVPMTLGIDMEPFGKVLRCAGGDEKVTIKASRNDQDHIELVFENEEKERMSAFELKLMDIDGEHMAVPDAEWGAEISMPSSEFKKIVMDLAEIGSDLTIAVSKLGVTFTAQGNNCKGSMVLQPSTAVDKKSEQVAISFTEPLEMTFAAPYMKMITKAAALSSTVTLSLDEACPICVRYEMEDNAGHIKYYLAPKEDESGNRNETDEMEDEEEEAEVRPAKKAKAEPKDDRNAKSDAGKSSKSDAAEMSDDDDEEVKPGKKETRKEPKKEAVSLDGDDDAEDSD</sequence>
<feature type="compositionally biased region" description="Basic and acidic residues" evidence="5">
    <location>
        <begin position="283"/>
        <end position="312"/>
    </location>
</feature>
<feature type="region of interest" description="Disordered" evidence="5">
    <location>
        <begin position="263"/>
        <end position="351"/>
    </location>
</feature>
<dbReference type="Pfam" id="PF00705">
    <property type="entry name" value="PCNA_N"/>
    <property type="match status" value="1"/>
</dbReference>
<organism evidence="8 9">
    <name type="scientific">Porphyridium purpureum</name>
    <name type="common">Red alga</name>
    <name type="synonym">Porphyridium cruentum</name>
    <dbReference type="NCBI Taxonomy" id="35688"/>
    <lineage>
        <taxon>Eukaryota</taxon>
        <taxon>Rhodophyta</taxon>
        <taxon>Bangiophyceae</taxon>
        <taxon>Porphyridiales</taxon>
        <taxon>Porphyridiaceae</taxon>
        <taxon>Porphyridium</taxon>
    </lineage>
</organism>
<dbReference type="EMBL" id="VRMN01000001">
    <property type="protein sequence ID" value="KAA8499918.1"/>
    <property type="molecule type" value="Genomic_DNA"/>
</dbReference>
<dbReference type="OrthoDB" id="534348at2759"/>
<gene>
    <name evidence="8" type="ORF">FVE85_7503</name>
</gene>
<dbReference type="PANTHER" id="PTHR11352:SF0">
    <property type="entry name" value="PROLIFERATING CELL NUCLEAR ANTIGEN"/>
    <property type="match status" value="1"/>
</dbReference>
<comment type="similarity">
    <text evidence="1 4">Belongs to the PCNA family.</text>
</comment>
<dbReference type="InterPro" id="IPR022648">
    <property type="entry name" value="Pr_cel_nuc_antig_N"/>
</dbReference>
<comment type="caution">
    <text evidence="8">The sequence shown here is derived from an EMBL/GenBank/DDBJ whole genome shotgun (WGS) entry which is preliminary data.</text>
</comment>
<dbReference type="GO" id="GO:0030337">
    <property type="term" value="F:DNA polymerase processivity factor activity"/>
    <property type="evidence" value="ECO:0007669"/>
    <property type="project" value="InterPro"/>
</dbReference>
<dbReference type="PANTHER" id="PTHR11352">
    <property type="entry name" value="PROLIFERATING CELL NUCLEAR ANTIGEN"/>
    <property type="match status" value="1"/>
</dbReference>
<evidence type="ECO:0000256" key="3">
    <source>
        <dbReference type="RuleBase" id="RU000641"/>
    </source>
</evidence>
<comment type="subcellular location">
    <subcellularLocation>
        <location evidence="3">Nucleus</location>
    </subcellularLocation>
</comment>
<protein>
    <recommendedName>
        <fullName evidence="3">DNA sliding clamp PCNA</fullName>
    </recommendedName>
</protein>
<feature type="compositionally biased region" description="Acidic residues" evidence="5">
    <location>
        <begin position="342"/>
        <end position="351"/>
    </location>
</feature>
<dbReference type="InterPro" id="IPR046938">
    <property type="entry name" value="DNA_clamp_sf"/>
</dbReference>
<evidence type="ECO:0000256" key="2">
    <source>
        <dbReference type="ARBA" id="ARBA00023125"/>
    </source>
</evidence>
<reference evidence="9" key="1">
    <citation type="journal article" date="2019" name="Nat. Commun.">
        <title>Expansion of phycobilisome linker gene families in mesophilic red algae.</title>
        <authorList>
            <person name="Lee J."/>
            <person name="Kim D."/>
            <person name="Bhattacharya D."/>
            <person name="Yoon H.S."/>
        </authorList>
    </citation>
    <scope>NUCLEOTIDE SEQUENCE [LARGE SCALE GENOMIC DNA]</scope>
    <source>
        <strain evidence="9">CCMP 1328</strain>
    </source>
</reference>
<dbReference type="AlphaFoldDB" id="A0A5J4Z9U8"/>
<evidence type="ECO:0000259" key="7">
    <source>
        <dbReference type="Pfam" id="PF02747"/>
    </source>
</evidence>
<evidence type="ECO:0000313" key="8">
    <source>
        <dbReference type="EMBL" id="KAA8499918.1"/>
    </source>
</evidence>
<dbReference type="InterPro" id="IPR022649">
    <property type="entry name" value="Pr_cel_nuc_antig_C"/>
</dbReference>
<evidence type="ECO:0000256" key="4">
    <source>
        <dbReference type="RuleBase" id="RU003671"/>
    </source>
</evidence>
<dbReference type="Pfam" id="PF02747">
    <property type="entry name" value="PCNA_C"/>
    <property type="match status" value="1"/>
</dbReference>
<dbReference type="InterPro" id="IPR000730">
    <property type="entry name" value="Pr_cel_nuc_antig"/>
</dbReference>
<dbReference type="GO" id="GO:0006298">
    <property type="term" value="P:mismatch repair"/>
    <property type="evidence" value="ECO:0007669"/>
    <property type="project" value="TreeGrafter"/>
</dbReference>
<dbReference type="Gene3D" id="3.10.150.10">
    <property type="entry name" value="DNA Polymerase III, subunit A, domain 2"/>
    <property type="match status" value="2"/>
</dbReference>
<feature type="compositionally biased region" description="Basic and acidic residues" evidence="5">
    <location>
        <begin position="323"/>
        <end position="339"/>
    </location>
</feature>
<evidence type="ECO:0000256" key="5">
    <source>
        <dbReference type="SAM" id="MobiDB-lite"/>
    </source>
</evidence>
<feature type="domain" description="Proliferating cell nuclear antigen PCNA C-terminal" evidence="7">
    <location>
        <begin position="135"/>
        <end position="262"/>
    </location>
</feature>
<dbReference type="Proteomes" id="UP000324585">
    <property type="component" value="Unassembled WGS sequence"/>
</dbReference>
<keyword evidence="3" id="KW-0539">Nucleus</keyword>
<dbReference type="OMA" id="EMKLINM"/>
<keyword evidence="4" id="KW-0235">DNA replication</keyword>
<dbReference type="PRINTS" id="PR00339">
    <property type="entry name" value="PCNACYCLIN"/>
</dbReference>
<dbReference type="GO" id="GO:0043626">
    <property type="term" value="C:PCNA complex"/>
    <property type="evidence" value="ECO:0007669"/>
    <property type="project" value="TreeGrafter"/>
</dbReference>
<feature type="compositionally biased region" description="Basic and acidic residues" evidence="5">
    <location>
        <begin position="263"/>
        <end position="272"/>
    </location>
</feature>
<dbReference type="GO" id="GO:0006275">
    <property type="term" value="P:regulation of DNA replication"/>
    <property type="evidence" value="ECO:0007669"/>
    <property type="project" value="InterPro"/>
</dbReference>
<dbReference type="SUPFAM" id="SSF55979">
    <property type="entry name" value="DNA clamp"/>
    <property type="match status" value="2"/>
</dbReference>
<dbReference type="GO" id="GO:0019985">
    <property type="term" value="P:translesion synthesis"/>
    <property type="evidence" value="ECO:0007669"/>
    <property type="project" value="TreeGrafter"/>
</dbReference>
<evidence type="ECO:0000256" key="1">
    <source>
        <dbReference type="ARBA" id="ARBA00010462"/>
    </source>
</evidence>